<dbReference type="InterPro" id="IPR036929">
    <property type="entry name" value="DsbDN_sf"/>
</dbReference>
<dbReference type="GO" id="GO:0015035">
    <property type="term" value="F:protein-disulfide reductase activity"/>
    <property type="evidence" value="ECO:0007669"/>
    <property type="project" value="TreeGrafter"/>
</dbReference>
<protein>
    <submittedName>
        <fullName evidence="3">Disulphide bond corrector protein DsbC</fullName>
    </submittedName>
</protein>
<keyword evidence="1" id="KW-0732">Signal</keyword>
<dbReference type="Gene3D" id="2.60.40.1250">
    <property type="entry name" value="Thiol:disulfide interchange protein DsbD, N-terminal domain"/>
    <property type="match status" value="1"/>
</dbReference>
<name>A0A1W2A738_9SPHI</name>
<gene>
    <name evidence="3" type="ORF">SAMN04488524_1219</name>
</gene>
<dbReference type="GO" id="GO:0045454">
    <property type="term" value="P:cell redox homeostasis"/>
    <property type="evidence" value="ECO:0007669"/>
    <property type="project" value="TreeGrafter"/>
</dbReference>
<dbReference type="OrthoDB" id="767251at2"/>
<keyword evidence="4" id="KW-1185">Reference proteome</keyword>
<feature type="chain" id="PRO_5013184557" evidence="1">
    <location>
        <begin position="20"/>
        <end position="150"/>
    </location>
</feature>
<evidence type="ECO:0000313" key="3">
    <source>
        <dbReference type="EMBL" id="SMC56494.1"/>
    </source>
</evidence>
<dbReference type="STRING" id="151894.SAMN04488524_1219"/>
<evidence type="ECO:0000256" key="1">
    <source>
        <dbReference type="SAM" id="SignalP"/>
    </source>
</evidence>
<accession>A0A1W2A738</accession>
<proteinExistence type="predicted"/>
<reference evidence="4" key="1">
    <citation type="submission" date="2017-04" db="EMBL/GenBank/DDBJ databases">
        <authorList>
            <person name="Varghese N."/>
            <person name="Submissions S."/>
        </authorList>
    </citation>
    <scope>NUCLEOTIDE SEQUENCE [LARGE SCALE GENOMIC DNA]</scope>
    <source>
        <strain evidence="4">DSM 12126</strain>
    </source>
</reference>
<sequence length="150" mass="16650">MKKLIMALLLLTSVQLVKAQMVDPVKWSYAAKKVSATEAVVYLKATIEEGWHLYSQDIADGGPTKTVFTFAPSAQYALVGKTLESKPIAKFEKMFNMQVKYFENKAVFQQKVKLKSKNQTTVKGSVNFGACDDTSCIPPKDVQFSVTIKS</sequence>
<dbReference type="Pfam" id="PF11412">
    <property type="entry name" value="DsbD_N"/>
    <property type="match status" value="1"/>
</dbReference>
<evidence type="ECO:0000313" key="4">
    <source>
        <dbReference type="Proteomes" id="UP000192756"/>
    </source>
</evidence>
<dbReference type="PANTHER" id="PTHR32234">
    <property type="entry name" value="THIOL:DISULFIDE INTERCHANGE PROTEIN DSBD"/>
    <property type="match status" value="1"/>
</dbReference>
<dbReference type="RefSeq" id="WP_084237479.1">
    <property type="nucleotide sequence ID" value="NZ_FWXT01000001.1"/>
</dbReference>
<dbReference type="AlphaFoldDB" id="A0A1W2A738"/>
<organism evidence="3 4">
    <name type="scientific">Pedobacter africanus</name>
    <dbReference type="NCBI Taxonomy" id="151894"/>
    <lineage>
        <taxon>Bacteria</taxon>
        <taxon>Pseudomonadati</taxon>
        <taxon>Bacteroidota</taxon>
        <taxon>Sphingobacteriia</taxon>
        <taxon>Sphingobacteriales</taxon>
        <taxon>Sphingobacteriaceae</taxon>
        <taxon>Pedobacter</taxon>
    </lineage>
</organism>
<dbReference type="PANTHER" id="PTHR32234:SF0">
    <property type="entry name" value="THIOL:DISULFIDE INTERCHANGE PROTEIN DSBD"/>
    <property type="match status" value="1"/>
</dbReference>
<evidence type="ECO:0000259" key="2">
    <source>
        <dbReference type="Pfam" id="PF11412"/>
    </source>
</evidence>
<feature type="domain" description="Thiol:disulfide interchange protein DsbD N-terminal" evidence="2">
    <location>
        <begin position="33"/>
        <end position="146"/>
    </location>
</feature>
<dbReference type="Proteomes" id="UP000192756">
    <property type="component" value="Unassembled WGS sequence"/>
</dbReference>
<dbReference type="InterPro" id="IPR028250">
    <property type="entry name" value="DsbDN"/>
</dbReference>
<dbReference type="EMBL" id="FWXT01000001">
    <property type="protein sequence ID" value="SMC56494.1"/>
    <property type="molecule type" value="Genomic_DNA"/>
</dbReference>
<feature type="signal peptide" evidence="1">
    <location>
        <begin position="1"/>
        <end position="19"/>
    </location>
</feature>